<keyword evidence="9" id="KW-1185">Reference proteome</keyword>
<feature type="compositionally biased region" description="Basic residues" evidence="5">
    <location>
        <begin position="1"/>
        <end position="14"/>
    </location>
</feature>
<sequence>MAKSKNPTKKKPQKQRGVDFKKIKRKIGRKLPPPKNATNTEIKSKAIVLPEQSVASERAGLAVSKKGLTLKELLQQTSHYNAKVRKDALIGIREVLLKYPEELRLHKLALIEKLRERITDEDRVVRDTLYQLLKLVIFPQSKEEISGPFTSLMMAYIFNAMTHLAIDIRLMAFKFFDLLVEHFPSSFLLYAEKVLQNYEDILQKYHIYLQDKSKLKNTLVGLVHCLSLLPSTKGELKKTSDDKRLLHAFEDEAPRETSGVSSIVKNVEDLVPVLIRCFQELTPSVRIVPLVDVQSYECMLCVLQSIDLAVNFFIYVTSKREKGFESSVPCIYKESNMKTRRQTSMPMLLKKLLDVFPLTPCNGSSEKDGDRYYVLNVGLVEVFLHFGELLAAPSDLLERIFEFLESSLSGQIYSVTRSSKALTEKHLVRLLPFIPKIVSKVESNWKYRLLQAFTKAFKGCKPESSLSLACLRAIEDMLIPLEGQDMLLDPSDAVVVGNQITWIRELPVLLVQLGDKHPSFSKVVLHLMLHLGQCAPLCNFITWEYDNMQQLFRDFFCRFLYKSEGEGHVEYGPFVVLPIECQELAICSLYYFSKLDSLLLSSLAYCCFRDRLDPFVLLRLIEILQSSYKAGHTQIADLISFFATLLARFRVYPERRDYVFRIKGENSNYKTFEAITSSVCSCLSQIGDDVLVLQLIQNVILHEMSQKPPLHNSCAMLRVLALLDSRPTSLSENNIINFANLMVNYLIGFAYCIPEKKDDCIDSDLISATKYYLIPCFVLFSKSDKLLNCILNLMGASVAYIRAGLPSFDGVIPAFDHSGRARAIAFVLVRMHEDMKLHKSLSACKAEIMHILHCFRHLQSNKVGLGLVERQKVQLAFDQVKTTIDRIHGWNDNIAIGIAGVV</sequence>
<name>A0AAP0F4K0_9MAGN</name>
<evidence type="ECO:0000259" key="7">
    <source>
        <dbReference type="Pfam" id="PF25781"/>
    </source>
</evidence>
<evidence type="ECO:0000313" key="8">
    <source>
        <dbReference type="EMBL" id="KAK9104719.1"/>
    </source>
</evidence>
<dbReference type="FunFam" id="1.25.10.10:FF:000348">
    <property type="entry name" value="uncharacterized protein LOC106763108 isoform X2"/>
    <property type="match status" value="1"/>
</dbReference>
<evidence type="ECO:0000256" key="3">
    <source>
        <dbReference type="ARBA" id="ARBA00006427"/>
    </source>
</evidence>
<feature type="domain" description="TEX10-like TPR repeats" evidence="7">
    <location>
        <begin position="501"/>
        <end position="629"/>
    </location>
</feature>
<dbReference type="AlphaFoldDB" id="A0AAP0F4K0"/>
<accession>A0AAP0F4K0</accession>
<evidence type="ECO:0000256" key="2">
    <source>
        <dbReference type="ARBA" id="ARBA00004642"/>
    </source>
</evidence>
<evidence type="ECO:0000259" key="6">
    <source>
        <dbReference type="Pfam" id="PF12333"/>
    </source>
</evidence>
<evidence type="ECO:0000313" key="9">
    <source>
        <dbReference type="Proteomes" id="UP001419268"/>
    </source>
</evidence>
<dbReference type="PANTHER" id="PTHR16056">
    <property type="entry name" value="REGULATOR OF MICROTUBULE DYNAMICS PROTEIN"/>
    <property type="match status" value="1"/>
</dbReference>
<dbReference type="Pfam" id="PF12333">
    <property type="entry name" value="Ipi1_N"/>
    <property type="match status" value="1"/>
</dbReference>
<proteinExistence type="inferred from homology"/>
<evidence type="ECO:0000256" key="5">
    <source>
        <dbReference type="SAM" id="MobiDB-lite"/>
    </source>
</evidence>
<dbReference type="InterPro" id="IPR011989">
    <property type="entry name" value="ARM-like"/>
</dbReference>
<dbReference type="Gene3D" id="1.25.10.10">
    <property type="entry name" value="Leucine-rich Repeat Variant"/>
    <property type="match status" value="1"/>
</dbReference>
<comment type="similarity">
    <text evidence="3">Belongs to the IPI1/TEX10 family.</text>
</comment>
<reference evidence="8 9" key="1">
    <citation type="submission" date="2024-01" db="EMBL/GenBank/DDBJ databases">
        <title>Genome assemblies of Stephania.</title>
        <authorList>
            <person name="Yang L."/>
        </authorList>
    </citation>
    <scope>NUCLEOTIDE SEQUENCE [LARGE SCALE GENOMIC DNA]</scope>
    <source>
        <strain evidence="8">JXDWG</strain>
        <tissue evidence="8">Leaf</tissue>
    </source>
</reference>
<dbReference type="InterPro" id="IPR057949">
    <property type="entry name" value="TPR_TEX10"/>
</dbReference>
<evidence type="ECO:0000256" key="4">
    <source>
        <dbReference type="ARBA" id="ARBA00023242"/>
    </source>
</evidence>
<feature type="domain" description="Pre-rRNA-processing protein Ipi1 N-terminal" evidence="6">
    <location>
        <begin position="148"/>
        <end position="212"/>
    </location>
</feature>
<evidence type="ECO:0008006" key="10">
    <source>
        <dbReference type="Google" id="ProtNLM"/>
    </source>
</evidence>
<dbReference type="GO" id="GO:0005634">
    <property type="term" value="C:nucleus"/>
    <property type="evidence" value="ECO:0007669"/>
    <property type="project" value="UniProtKB-SubCell"/>
</dbReference>
<comment type="caution">
    <text evidence="8">The sequence shown here is derived from an EMBL/GenBank/DDBJ whole genome shotgun (WGS) entry which is preliminary data.</text>
</comment>
<dbReference type="InterPro" id="IPR016024">
    <property type="entry name" value="ARM-type_fold"/>
</dbReference>
<dbReference type="Pfam" id="PF25781">
    <property type="entry name" value="TPR_TEX10"/>
    <property type="match status" value="2"/>
</dbReference>
<comment type="subcellular location">
    <subcellularLocation>
        <location evidence="1">Nucleus</location>
        <location evidence="1">Nucleolus</location>
    </subcellularLocation>
    <subcellularLocation>
        <location evidence="2">Nucleus</location>
        <location evidence="2">Nucleoplasm</location>
    </subcellularLocation>
</comment>
<dbReference type="SUPFAM" id="SSF48371">
    <property type="entry name" value="ARM repeat"/>
    <property type="match status" value="1"/>
</dbReference>
<dbReference type="PANTHER" id="PTHR16056:SF2">
    <property type="entry name" value="TESTIS-EXPRESSED PROTEIN 10"/>
    <property type="match status" value="1"/>
</dbReference>
<protein>
    <recommendedName>
        <fullName evidence="10">Pre-rRNA-processing protein Ipi1 N-terminal domain-containing protein</fullName>
    </recommendedName>
</protein>
<organism evidence="8 9">
    <name type="scientific">Stephania cephalantha</name>
    <dbReference type="NCBI Taxonomy" id="152367"/>
    <lineage>
        <taxon>Eukaryota</taxon>
        <taxon>Viridiplantae</taxon>
        <taxon>Streptophyta</taxon>
        <taxon>Embryophyta</taxon>
        <taxon>Tracheophyta</taxon>
        <taxon>Spermatophyta</taxon>
        <taxon>Magnoliopsida</taxon>
        <taxon>Ranunculales</taxon>
        <taxon>Menispermaceae</taxon>
        <taxon>Menispermoideae</taxon>
        <taxon>Cissampelideae</taxon>
        <taxon>Stephania</taxon>
    </lineage>
</organism>
<evidence type="ECO:0000256" key="1">
    <source>
        <dbReference type="ARBA" id="ARBA00004604"/>
    </source>
</evidence>
<dbReference type="InterPro" id="IPR024679">
    <property type="entry name" value="Ipi1_N"/>
</dbReference>
<keyword evidence="4" id="KW-0539">Nucleus</keyword>
<gene>
    <name evidence="8" type="ORF">Scep_021563</name>
</gene>
<feature type="domain" description="TEX10-like TPR repeats" evidence="7">
    <location>
        <begin position="670"/>
        <end position="860"/>
    </location>
</feature>
<feature type="region of interest" description="Disordered" evidence="5">
    <location>
        <begin position="1"/>
        <end position="39"/>
    </location>
</feature>
<dbReference type="EMBL" id="JBBNAG010000009">
    <property type="protein sequence ID" value="KAK9104719.1"/>
    <property type="molecule type" value="Genomic_DNA"/>
</dbReference>
<dbReference type="Proteomes" id="UP001419268">
    <property type="component" value="Unassembled WGS sequence"/>
</dbReference>